<organism evidence="7 8">
    <name type="scientific">Dyadobacter frigoris</name>
    <dbReference type="NCBI Taxonomy" id="2576211"/>
    <lineage>
        <taxon>Bacteria</taxon>
        <taxon>Pseudomonadati</taxon>
        <taxon>Bacteroidota</taxon>
        <taxon>Cytophagia</taxon>
        <taxon>Cytophagales</taxon>
        <taxon>Spirosomataceae</taxon>
        <taxon>Dyadobacter</taxon>
    </lineage>
</organism>
<dbReference type="PANTHER" id="PTHR23303:SF15">
    <property type="entry name" value="COLOSSIN-A"/>
    <property type="match status" value="1"/>
</dbReference>
<evidence type="ECO:0000256" key="3">
    <source>
        <dbReference type="ARBA" id="ARBA00022729"/>
    </source>
</evidence>
<evidence type="ECO:0000256" key="1">
    <source>
        <dbReference type="ARBA" id="ARBA00004613"/>
    </source>
</evidence>
<proteinExistence type="predicted"/>
<dbReference type="InterPro" id="IPR033764">
    <property type="entry name" value="Sdr_B"/>
</dbReference>
<dbReference type="Pfam" id="PF17210">
    <property type="entry name" value="SdrD_B"/>
    <property type="match status" value="1"/>
</dbReference>
<sequence length="656" mass="70533">MKKVFYQWLMPALILLLANQAFAQCLTPDYTAVTGGNYNLNGNKTLAITSAIGDININVSGTGNVICISTTGSWTKTNGTNFDGSVSINVYGTFNYNSSDNFNGGNTSYINVQEGGFLNTNTSGFGSNLLINNQGTTTFTNTGTIQFRDSFSFYNMGAKSKLVATAPSMTVFGNNNVIENSGSMEFSSLENADAKRFKNEASGVINISRYFYNHGAILNDGEINTLCGSFGNSACQFIIGDKGAGKEFQNNGCMTVTGDVNIRGAAFINGTLTINNGNLTIDKKISGNGGAIVVTNGVSKITSDGGYSGTNMTFWDENTTGHDFDSKTNNNPGVTAVYTIAKRTCVKAEVVGSIGDYVWFDQNKDGIQNNGELPATGVKVQLYEYVSGSWTQLYTSLTDSYGKYLFDDLASGKYKVTFILPSGGKYFFTLKNATTSDLDSDVDSDGNSGEITIDTSYPAGNVNRDNLTVDAGMYEGSTPLPVTLISFNADKENETVQLQWITSAETNSESFDIENSLTGKIWQKLGNVAAAGESATKATYSFVDQNPSNGENLYRLKMIDKDGTFAYSSIRSVTLEIANQVTIYPNPVADRILFKVNDWAKIGKIQLFDLNGRAVYQSTKALVDGIDVKNFPSGLYAVSLTGTNGSTNSYKVLIAK</sequence>
<keyword evidence="3 4" id="KW-0732">Signal</keyword>
<dbReference type="Proteomes" id="UP000304900">
    <property type="component" value="Unassembled WGS sequence"/>
</dbReference>
<name>A0A4U6DBF2_9BACT</name>
<evidence type="ECO:0000313" key="8">
    <source>
        <dbReference type="Proteomes" id="UP000304900"/>
    </source>
</evidence>
<comment type="caution">
    <text evidence="7">The sequence shown here is derived from an EMBL/GenBank/DDBJ whole genome shotgun (WGS) entry which is preliminary data.</text>
</comment>
<gene>
    <name evidence="7" type="ORF">FDK13_00890</name>
</gene>
<dbReference type="AlphaFoldDB" id="A0A4U6DBF2"/>
<dbReference type="GO" id="GO:0005576">
    <property type="term" value="C:extracellular region"/>
    <property type="evidence" value="ECO:0007669"/>
    <property type="project" value="UniProtKB-SubCell"/>
</dbReference>
<evidence type="ECO:0000259" key="6">
    <source>
        <dbReference type="Pfam" id="PF18962"/>
    </source>
</evidence>
<feature type="signal peptide" evidence="4">
    <location>
        <begin position="1"/>
        <end position="23"/>
    </location>
</feature>
<reference evidence="7 8" key="1">
    <citation type="submission" date="2019-05" db="EMBL/GenBank/DDBJ databases">
        <title>Dyadobacter AR-3-8 sp. nov., isolated from arctic soil.</title>
        <authorList>
            <person name="Chaudhary D.K."/>
        </authorList>
    </citation>
    <scope>NUCLEOTIDE SEQUENCE [LARGE SCALE GENOMIC DNA]</scope>
    <source>
        <strain evidence="7 8">AR-3-8</strain>
    </source>
</reference>
<dbReference type="NCBIfam" id="TIGR04183">
    <property type="entry name" value="Por_Secre_tail"/>
    <property type="match status" value="1"/>
</dbReference>
<keyword evidence="8" id="KW-1185">Reference proteome</keyword>
<dbReference type="InterPro" id="IPR013783">
    <property type="entry name" value="Ig-like_fold"/>
</dbReference>
<evidence type="ECO:0000313" key="7">
    <source>
        <dbReference type="EMBL" id="TKT93801.1"/>
    </source>
</evidence>
<dbReference type="InterPro" id="IPR026444">
    <property type="entry name" value="Secre_tail"/>
</dbReference>
<keyword evidence="2" id="KW-0964">Secreted</keyword>
<comment type="subcellular location">
    <subcellularLocation>
        <location evidence="1">Secreted</location>
    </subcellularLocation>
</comment>
<dbReference type="PANTHER" id="PTHR23303">
    <property type="entry name" value="CARBOXYPEPTIDASE REGULATORY REGION-CONTAINING"/>
    <property type="match status" value="1"/>
</dbReference>
<dbReference type="EMBL" id="SZVO01000001">
    <property type="protein sequence ID" value="TKT93801.1"/>
    <property type="molecule type" value="Genomic_DNA"/>
</dbReference>
<dbReference type="RefSeq" id="WP_137338093.1">
    <property type="nucleotide sequence ID" value="NZ_BSQH01000001.1"/>
</dbReference>
<evidence type="ECO:0000256" key="4">
    <source>
        <dbReference type="SAM" id="SignalP"/>
    </source>
</evidence>
<accession>A0A4U6DBF2</accession>
<protein>
    <submittedName>
        <fullName evidence="7">T9SS type A sorting domain-containing protein</fullName>
    </submittedName>
</protein>
<feature type="chain" id="PRO_5020938615" evidence="4">
    <location>
        <begin position="24"/>
        <end position="656"/>
    </location>
</feature>
<dbReference type="Pfam" id="PF18962">
    <property type="entry name" value="Por_Secre_tail"/>
    <property type="match status" value="1"/>
</dbReference>
<dbReference type="InterPro" id="IPR051417">
    <property type="entry name" value="SDr/BOS_complex"/>
</dbReference>
<evidence type="ECO:0000259" key="5">
    <source>
        <dbReference type="Pfam" id="PF17210"/>
    </source>
</evidence>
<dbReference type="Gene3D" id="2.60.40.10">
    <property type="entry name" value="Immunoglobulins"/>
    <property type="match status" value="1"/>
</dbReference>
<evidence type="ECO:0000256" key="2">
    <source>
        <dbReference type="ARBA" id="ARBA00022525"/>
    </source>
</evidence>
<dbReference type="SUPFAM" id="SSF117074">
    <property type="entry name" value="Hypothetical protein PA1324"/>
    <property type="match status" value="1"/>
</dbReference>
<feature type="domain" description="SD-repeat containing protein B" evidence="5">
    <location>
        <begin position="353"/>
        <end position="473"/>
    </location>
</feature>
<dbReference type="OrthoDB" id="964979at2"/>
<feature type="domain" description="Secretion system C-terminal sorting" evidence="6">
    <location>
        <begin position="583"/>
        <end position="654"/>
    </location>
</feature>